<evidence type="ECO:0000259" key="1">
    <source>
        <dbReference type="Pfam" id="PF00024"/>
    </source>
</evidence>
<keyword evidence="2" id="KW-1185">Reference proteome</keyword>
<sequence length="248" mass="26726">MSVLGVSTAANMYQSVNDALSGTTWGSLCLDTSYFKPTCGWRLLMTSSHQLTGVELFESTAEQYDSYRYFITSTEANADLVSDPPEHCFFTTVLGHFGTTVPQIATDWYCVCDETTDNFCEEVDPSSAPTAAATTPAATASSGATTTTNGALSTISTTGYPGQLISDATKVYLNRETSCYSGVRLVTLTETDHVMKCGAACLDDSACTSINFWPITGQCDLVQESSESPTFQQSELSGCEHWQVQLKE</sequence>
<dbReference type="RefSeq" id="XP_012944344.2">
    <property type="nucleotide sequence ID" value="XM_013088890.2"/>
</dbReference>
<accession>A0ABM1AB55</accession>
<dbReference type="GeneID" id="106013364"/>
<evidence type="ECO:0000313" key="3">
    <source>
        <dbReference type="RefSeq" id="XP_012944344.2"/>
    </source>
</evidence>
<dbReference type="Proteomes" id="UP000694888">
    <property type="component" value="Unplaced"/>
</dbReference>
<dbReference type="InterPro" id="IPR003609">
    <property type="entry name" value="Pan_app"/>
</dbReference>
<proteinExistence type="predicted"/>
<evidence type="ECO:0000313" key="2">
    <source>
        <dbReference type="Proteomes" id="UP000694888"/>
    </source>
</evidence>
<gene>
    <name evidence="3" type="primary">LOC106013364</name>
</gene>
<reference evidence="3" key="1">
    <citation type="submission" date="2025-08" db="UniProtKB">
        <authorList>
            <consortium name="RefSeq"/>
        </authorList>
    </citation>
    <scope>IDENTIFICATION</scope>
</reference>
<organism evidence="2 3">
    <name type="scientific">Aplysia californica</name>
    <name type="common">California sea hare</name>
    <dbReference type="NCBI Taxonomy" id="6500"/>
    <lineage>
        <taxon>Eukaryota</taxon>
        <taxon>Metazoa</taxon>
        <taxon>Spiralia</taxon>
        <taxon>Lophotrochozoa</taxon>
        <taxon>Mollusca</taxon>
        <taxon>Gastropoda</taxon>
        <taxon>Heterobranchia</taxon>
        <taxon>Euthyneura</taxon>
        <taxon>Tectipleura</taxon>
        <taxon>Aplysiida</taxon>
        <taxon>Aplysioidea</taxon>
        <taxon>Aplysiidae</taxon>
        <taxon>Aplysia</taxon>
    </lineage>
</organism>
<feature type="domain" description="Apple" evidence="1">
    <location>
        <begin position="180"/>
        <end position="233"/>
    </location>
</feature>
<name>A0ABM1AB55_APLCA</name>
<protein>
    <submittedName>
        <fullName evidence="3">Uncharacterized protein LOC106013364</fullName>
    </submittedName>
</protein>
<dbReference type="Pfam" id="PF00024">
    <property type="entry name" value="PAN_1"/>
    <property type="match status" value="1"/>
</dbReference>